<organism evidence="9 10">
    <name type="scientific">Frondihabitans peucedani</name>
    <dbReference type="NCBI Taxonomy" id="598626"/>
    <lineage>
        <taxon>Bacteria</taxon>
        <taxon>Bacillati</taxon>
        <taxon>Actinomycetota</taxon>
        <taxon>Actinomycetes</taxon>
        <taxon>Micrococcales</taxon>
        <taxon>Microbacteriaceae</taxon>
        <taxon>Frondihabitans</taxon>
    </lineage>
</organism>
<reference evidence="10" key="1">
    <citation type="journal article" date="2019" name="Int. J. Syst. Evol. Microbiol.">
        <title>The Global Catalogue of Microorganisms (GCM) 10K type strain sequencing project: providing services to taxonomists for standard genome sequencing and annotation.</title>
        <authorList>
            <consortium name="The Broad Institute Genomics Platform"/>
            <consortium name="The Broad Institute Genome Sequencing Center for Infectious Disease"/>
            <person name="Wu L."/>
            <person name="Ma J."/>
        </authorList>
    </citation>
    <scope>NUCLEOTIDE SEQUENCE [LARGE SCALE GENOMIC DNA]</scope>
    <source>
        <strain evidence="10">JCM 17442</strain>
    </source>
</reference>
<evidence type="ECO:0000256" key="6">
    <source>
        <dbReference type="ARBA" id="ARBA00047317"/>
    </source>
</evidence>
<dbReference type="Gene3D" id="3.40.980.10">
    <property type="entry name" value="MoaB/Mog-like domain"/>
    <property type="match status" value="1"/>
</dbReference>
<keyword evidence="7" id="KW-0460">Magnesium</keyword>
<dbReference type="SUPFAM" id="SSF53218">
    <property type="entry name" value="Molybdenum cofactor biosynthesis proteins"/>
    <property type="match status" value="1"/>
</dbReference>
<dbReference type="Gene3D" id="2.170.190.11">
    <property type="entry name" value="Molybdopterin biosynthesis moea protein, domain 3"/>
    <property type="match status" value="1"/>
</dbReference>
<evidence type="ECO:0000313" key="10">
    <source>
        <dbReference type="Proteomes" id="UP001501594"/>
    </source>
</evidence>
<dbReference type="Pfam" id="PF00994">
    <property type="entry name" value="MoCF_biosynth"/>
    <property type="match status" value="1"/>
</dbReference>
<dbReference type="InterPro" id="IPR036135">
    <property type="entry name" value="MoeA_linker/N_sf"/>
</dbReference>
<keyword evidence="10" id="KW-1185">Reference proteome</keyword>
<evidence type="ECO:0000256" key="1">
    <source>
        <dbReference type="ARBA" id="ARBA00002901"/>
    </source>
</evidence>
<accession>A0ABP8E4A5</accession>
<evidence type="ECO:0000256" key="2">
    <source>
        <dbReference type="ARBA" id="ARBA00005046"/>
    </source>
</evidence>
<evidence type="ECO:0000259" key="8">
    <source>
        <dbReference type="SMART" id="SM00852"/>
    </source>
</evidence>
<dbReference type="SUPFAM" id="SSF63882">
    <property type="entry name" value="MoeA N-terminal region -like"/>
    <property type="match status" value="1"/>
</dbReference>
<keyword evidence="5 7" id="KW-0501">Molybdenum cofactor biosynthesis</keyword>
<evidence type="ECO:0000313" key="9">
    <source>
        <dbReference type="EMBL" id="GAA4267060.1"/>
    </source>
</evidence>
<evidence type="ECO:0000256" key="4">
    <source>
        <dbReference type="ARBA" id="ARBA00022505"/>
    </source>
</evidence>
<proteinExistence type="inferred from homology"/>
<gene>
    <name evidence="9" type="ORF">GCM10022256_26720</name>
</gene>
<keyword evidence="7" id="KW-0808">Transferase</keyword>
<dbReference type="PANTHER" id="PTHR10192">
    <property type="entry name" value="MOLYBDOPTERIN BIOSYNTHESIS PROTEIN"/>
    <property type="match status" value="1"/>
</dbReference>
<keyword evidence="7" id="KW-0479">Metal-binding</keyword>
<comment type="catalytic activity">
    <reaction evidence="6">
        <text>adenylyl-molybdopterin + molybdate = Mo-molybdopterin + AMP + H(+)</text>
        <dbReference type="Rhea" id="RHEA:35047"/>
        <dbReference type="ChEBI" id="CHEBI:15378"/>
        <dbReference type="ChEBI" id="CHEBI:36264"/>
        <dbReference type="ChEBI" id="CHEBI:62727"/>
        <dbReference type="ChEBI" id="CHEBI:71302"/>
        <dbReference type="ChEBI" id="CHEBI:456215"/>
        <dbReference type="EC" id="2.10.1.1"/>
    </reaction>
</comment>
<evidence type="ECO:0000256" key="5">
    <source>
        <dbReference type="ARBA" id="ARBA00023150"/>
    </source>
</evidence>
<dbReference type="InterPro" id="IPR001453">
    <property type="entry name" value="MoaB/Mog_dom"/>
</dbReference>
<protein>
    <recommendedName>
        <fullName evidence="7">Molybdopterin molybdenumtransferase</fullName>
        <ecNumber evidence="7">2.10.1.1</ecNumber>
    </recommendedName>
</protein>
<dbReference type="InterPro" id="IPR005111">
    <property type="entry name" value="MoeA_C_domain_IV"/>
</dbReference>
<comment type="caution">
    <text evidence="9">The sequence shown here is derived from an EMBL/GenBank/DDBJ whole genome shotgun (WGS) entry which is preliminary data.</text>
</comment>
<comment type="similarity">
    <text evidence="3 7">Belongs to the MoeA family.</text>
</comment>
<dbReference type="SUPFAM" id="SSF63867">
    <property type="entry name" value="MoeA C-terminal domain-like"/>
    <property type="match status" value="1"/>
</dbReference>
<dbReference type="CDD" id="cd00887">
    <property type="entry name" value="MoeA"/>
    <property type="match status" value="1"/>
</dbReference>
<dbReference type="EC" id="2.10.1.1" evidence="7"/>
<dbReference type="InterPro" id="IPR036425">
    <property type="entry name" value="MoaB/Mog-like_dom_sf"/>
</dbReference>
<name>A0ABP8E4A5_9MICO</name>
<evidence type="ECO:0000256" key="7">
    <source>
        <dbReference type="RuleBase" id="RU365090"/>
    </source>
</evidence>
<dbReference type="Gene3D" id="2.40.340.10">
    <property type="entry name" value="MoeA, C-terminal, domain IV"/>
    <property type="match status" value="1"/>
</dbReference>
<dbReference type="PANTHER" id="PTHR10192:SF5">
    <property type="entry name" value="GEPHYRIN"/>
    <property type="match status" value="1"/>
</dbReference>
<dbReference type="Proteomes" id="UP001501594">
    <property type="component" value="Unassembled WGS sequence"/>
</dbReference>
<dbReference type="Pfam" id="PF03453">
    <property type="entry name" value="MoeA_N"/>
    <property type="match status" value="1"/>
</dbReference>
<sequence length="394" mass="40549">MTARLVRPSWTEAREAAHAAGLAARRPAEVVPLRAAAARTLGADVRSLTRVPGFDASAMDGWAVAGDGPWTLGDPVVAGPVVPSAPLRAGQARPITTGAVVPVGADRVLRSESGRLEAGRLVDGGDPGRRHPRHVRLAGEEAEPGDLLFAAGTTLTPPRLAVAAVCGLDEVTVVRQPRAALAVLGDEVTGSGIPAAGTVRDVFSPSVPDILRSLGAVCDSAARAPDDLDETVEALGRSDVDLLITTGGTAHSSTDHVRAALDRLGAELVVEGVAMRPGQPLLLARRPGILHLCLPGNPMAALTCLVAIGVPLVDGLLGRPQTRPGSVSLAVDVEHPRPGVLLQAYRLDDEGLARPVARQSSAMLRGLAEADGLLVVPQGGARRGDPVRSLALPW</sequence>
<dbReference type="RefSeq" id="WP_344796993.1">
    <property type="nucleotide sequence ID" value="NZ_BAABAU010000003.1"/>
</dbReference>
<feature type="domain" description="MoaB/Mog" evidence="8">
    <location>
        <begin position="180"/>
        <end position="315"/>
    </location>
</feature>
<comment type="function">
    <text evidence="1 7">Catalyzes the insertion of molybdate into adenylated molybdopterin with the concomitant release of AMP.</text>
</comment>
<dbReference type="InterPro" id="IPR036688">
    <property type="entry name" value="MoeA_C_domain_IV_sf"/>
</dbReference>
<evidence type="ECO:0000256" key="3">
    <source>
        <dbReference type="ARBA" id="ARBA00010763"/>
    </source>
</evidence>
<dbReference type="InterPro" id="IPR005110">
    <property type="entry name" value="MoeA_linker/N"/>
</dbReference>
<comment type="pathway">
    <text evidence="2 7">Cofactor biosynthesis; molybdopterin biosynthesis.</text>
</comment>
<dbReference type="EMBL" id="BAABAU010000003">
    <property type="protein sequence ID" value="GAA4267060.1"/>
    <property type="molecule type" value="Genomic_DNA"/>
</dbReference>
<dbReference type="InterPro" id="IPR038987">
    <property type="entry name" value="MoeA-like"/>
</dbReference>
<dbReference type="Gene3D" id="3.90.105.10">
    <property type="entry name" value="Molybdopterin biosynthesis moea protein, domain 2"/>
    <property type="match status" value="1"/>
</dbReference>
<keyword evidence="4 7" id="KW-0500">Molybdenum</keyword>
<dbReference type="SMART" id="SM00852">
    <property type="entry name" value="MoCF_biosynth"/>
    <property type="match status" value="1"/>
</dbReference>
<comment type="cofactor">
    <cofactor evidence="7">
        <name>Mg(2+)</name>
        <dbReference type="ChEBI" id="CHEBI:18420"/>
    </cofactor>
</comment>
<dbReference type="Pfam" id="PF03454">
    <property type="entry name" value="MoeA_C"/>
    <property type="match status" value="1"/>
</dbReference>